<dbReference type="InterPro" id="IPR019994">
    <property type="entry name" value="Lipid-A-disac_synthase-rel_put"/>
</dbReference>
<dbReference type="PANTHER" id="PTHR39517">
    <property type="entry name" value="SLL0192 PROTEIN"/>
    <property type="match status" value="1"/>
</dbReference>
<dbReference type="SUPFAM" id="SSF53756">
    <property type="entry name" value="UDP-Glycosyltransferase/glycogen phosphorylase"/>
    <property type="match status" value="1"/>
</dbReference>
<organism evidence="1 3">
    <name type="scientific">Devosia limi DSM 17137</name>
    <dbReference type="NCBI Taxonomy" id="1121477"/>
    <lineage>
        <taxon>Bacteria</taxon>
        <taxon>Pseudomonadati</taxon>
        <taxon>Pseudomonadota</taxon>
        <taxon>Alphaproteobacteria</taxon>
        <taxon>Hyphomicrobiales</taxon>
        <taxon>Devosiaceae</taxon>
        <taxon>Devosia</taxon>
    </lineage>
</organism>
<reference evidence="2 4" key="2">
    <citation type="submission" date="2016-11" db="EMBL/GenBank/DDBJ databases">
        <authorList>
            <person name="Jaros S."/>
            <person name="Januszkiewicz K."/>
            <person name="Wedrychowicz H."/>
        </authorList>
    </citation>
    <scope>NUCLEOTIDE SEQUENCE [LARGE SCALE GENOMIC DNA]</scope>
    <source>
        <strain evidence="2 4">DSM 17137</strain>
    </source>
</reference>
<proteinExistence type="predicted"/>
<dbReference type="Proteomes" id="UP000033608">
    <property type="component" value="Unassembled WGS sequence"/>
</dbReference>
<sequence length="387" mass="40644">MAQASGRPRYLFVSNGHGEDWIAAAMVRRLGTAGSVEAYPMLGQGSAYADVCPIVGPRASLASGGARTAKGSLRRDVAAGGLRTVPPALKFLRKVRGRYDRVIVVGDMIGVLAAFAVGHRNLFYIDVYKTGSARLYSAAERWAIRKSCDIVYCRADNLAASLRDIGVDARCAGNVMMDTIPYGNYDAASRRTRPLAVTLLPGSRGVTGENLALQVAALRKLPPAVLPDVFLAVAGGLNVDDLAQDAGLQRTPMLSAESGDMGTLSDGRLTIHMASGSAMGNLVAASDLVLSQAGTATTQSLGLGRPSITFVSANDRRSRFLDEQALFGEARIGVPATAEGIAEALQRLLENPDELARLSAIGRERIGPPGAMQAILAALQPERAVVS</sequence>
<dbReference type="Proteomes" id="UP000184533">
    <property type="component" value="Unassembled WGS sequence"/>
</dbReference>
<dbReference type="PATRIC" id="fig|1121477.3.peg.3554"/>
<keyword evidence="3" id="KW-1185">Reference proteome</keyword>
<evidence type="ECO:0000313" key="4">
    <source>
        <dbReference type="Proteomes" id="UP000184533"/>
    </source>
</evidence>
<protein>
    <recommendedName>
        <fullName evidence="5">Lipid-A-disaccharide synthase</fullName>
    </recommendedName>
</protein>
<dbReference type="OrthoDB" id="29253at2"/>
<evidence type="ECO:0000313" key="1">
    <source>
        <dbReference type="EMBL" id="KKB84097.1"/>
    </source>
</evidence>
<dbReference type="AlphaFoldDB" id="A0A0F5LR10"/>
<dbReference type="EMBL" id="LAJF01000083">
    <property type="protein sequence ID" value="KKB84097.1"/>
    <property type="molecule type" value="Genomic_DNA"/>
</dbReference>
<dbReference type="STRING" id="1121477.SAMN02745223_03869"/>
<evidence type="ECO:0008006" key="5">
    <source>
        <dbReference type="Google" id="ProtNLM"/>
    </source>
</evidence>
<evidence type="ECO:0000313" key="3">
    <source>
        <dbReference type="Proteomes" id="UP000033608"/>
    </source>
</evidence>
<dbReference type="EMBL" id="FQVC01000017">
    <property type="protein sequence ID" value="SHF91309.1"/>
    <property type="molecule type" value="Genomic_DNA"/>
</dbReference>
<dbReference type="PANTHER" id="PTHR39517:SF1">
    <property type="entry name" value="LIPID-A-DISACCHARIDE SYNTHASE"/>
    <property type="match status" value="1"/>
</dbReference>
<accession>A0A0F5LR10</accession>
<gene>
    <name evidence="2" type="ORF">SAMN02745223_03869</name>
    <name evidence="1" type="ORF">VW29_12000</name>
</gene>
<dbReference type="RefSeq" id="WP_046135500.1">
    <property type="nucleotide sequence ID" value="NZ_FQVC01000017.1"/>
</dbReference>
<reference evidence="1 3" key="1">
    <citation type="submission" date="2015-03" db="EMBL/GenBank/DDBJ databases">
        <authorList>
            <person name="Hassan Y.I."/>
            <person name="Lepp D."/>
            <person name="Zhou T."/>
        </authorList>
    </citation>
    <scope>NUCLEOTIDE SEQUENCE [LARGE SCALE GENOMIC DNA]</scope>
    <source>
        <strain evidence="1 3">DSM 17137</strain>
    </source>
</reference>
<evidence type="ECO:0000313" key="2">
    <source>
        <dbReference type="EMBL" id="SHF91309.1"/>
    </source>
</evidence>
<name>A0A0F5LR10_9HYPH</name>